<accession>A0A0M1P4S3</accession>
<dbReference type="GO" id="GO:0005975">
    <property type="term" value="P:carbohydrate metabolic process"/>
    <property type="evidence" value="ECO:0007669"/>
    <property type="project" value="InterPro"/>
</dbReference>
<gene>
    <name evidence="6" type="ORF">AM231_10270</name>
</gene>
<dbReference type="PROSITE" id="PS50268">
    <property type="entry name" value="CADHERIN_2"/>
    <property type="match status" value="1"/>
</dbReference>
<dbReference type="AlphaFoldDB" id="A0A0M1P4S3"/>
<dbReference type="GO" id="GO:0004650">
    <property type="term" value="F:polygalacturonase activity"/>
    <property type="evidence" value="ECO:0007669"/>
    <property type="project" value="InterPro"/>
</dbReference>
<comment type="caution">
    <text evidence="6">The sequence shown here is derived from an EMBL/GenBank/DDBJ whole genome shotgun (WGS) entry which is preliminary data.</text>
</comment>
<dbReference type="InterPro" id="IPR011050">
    <property type="entry name" value="Pectin_lyase_fold/virulence"/>
</dbReference>
<dbReference type="GO" id="GO:0007156">
    <property type="term" value="P:homophilic cell adhesion via plasma membrane adhesion molecules"/>
    <property type="evidence" value="ECO:0007669"/>
    <property type="project" value="InterPro"/>
</dbReference>
<name>A0A0M1P4S3_9BACL</name>
<dbReference type="Gene3D" id="2.60.40.60">
    <property type="entry name" value="Cadherins"/>
    <property type="match status" value="1"/>
</dbReference>
<dbReference type="InterPro" id="IPR010496">
    <property type="entry name" value="AL/BT2_dom"/>
</dbReference>
<dbReference type="SUPFAM" id="SSF49899">
    <property type="entry name" value="Concanavalin A-like lectins/glucanases"/>
    <property type="match status" value="2"/>
</dbReference>
<dbReference type="InterPro" id="IPR002126">
    <property type="entry name" value="Cadherin-like_dom"/>
</dbReference>
<dbReference type="InterPro" id="IPR015919">
    <property type="entry name" value="Cadherin-like_sf"/>
</dbReference>
<dbReference type="PANTHER" id="PTHR31339:SF9">
    <property type="entry name" value="PLASMIN AND FIBRONECTIN-BINDING PROTEIN A"/>
    <property type="match status" value="1"/>
</dbReference>
<dbReference type="GO" id="GO:0016020">
    <property type="term" value="C:membrane"/>
    <property type="evidence" value="ECO:0007669"/>
    <property type="project" value="InterPro"/>
</dbReference>
<organism evidence="6 7">
    <name type="scientific">Paenibacillus solani</name>
    <dbReference type="NCBI Taxonomy" id="1705565"/>
    <lineage>
        <taxon>Bacteria</taxon>
        <taxon>Bacillati</taxon>
        <taxon>Bacillota</taxon>
        <taxon>Bacilli</taxon>
        <taxon>Bacillales</taxon>
        <taxon>Paenibacillaceae</taxon>
        <taxon>Paenibacillus</taxon>
    </lineage>
</organism>
<dbReference type="OrthoDB" id="9795222at2"/>
<dbReference type="Pfam" id="PF06439">
    <property type="entry name" value="3keto-disac_hyd"/>
    <property type="match status" value="2"/>
</dbReference>
<protein>
    <submittedName>
        <fullName evidence="6">Glycoside hydrolase</fullName>
    </submittedName>
</protein>
<evidence type="ECO:0000256" key="4">
    <source>
        <dbReference type="RuleBase" id="RU361169"/>
    </source>
</evidence>
<dbReference type="PANTHER" id="PTHR31339">
    <property type="entry name" value="PECTIN LYASE-RELATED"/>
    <property type="match status" value="1"/>
</dbReference>
<proteinExistence type="inferred from homology"/>
<dbReference type="Proteomes" id="UP000036932">
    <property type="component" value="Unassembled WGS sequence"/>
</dbReference>
<evidence type="ECO:0000256" key="3">
    <source>
        <dbReference type="ARBA" id="ARBA00023295"/>
    </source>
</evidence>
<reference evidence="7" key="1">
    <citation type="submission" date="2015-08" db="EMBL/GenBank/DDBJ databases">
        <title>Genome sequencing project for genomic taxonomy and phylogenomics of Bacillus-like bacteria.</title>
        <authorList>
            <person name="Liu B."/>
            <person name="Wang J."/>
            <person name="Zhu Y."/>
            <person name="Liu G."/>
            <person name="Chen Q."/>
            <person name="Chen Z."/>
            <person name="Lan J."/>
            <person name="Che J."/>
            <person name="Ge C."/>
            <person name="Shi H."/>
            <person name="Pan Z."/>
            <person name="Liu X."/>
        </authorList>
    </citation>
    <scope>NUCLEOTIDE SEQUENCE [LARGE SCALE GENOMIC DNA]</scope>
    <source>
        <strain evidence="7">FJAT-22460</strain>
    </source>
</reference>
<evidence type="ECO:0000256" key="1">
    <source>
        <dbReference type="ARBA" id="ARBA00008834"/>
    </source>
</evidence>
<dbReference type="Gene3D" id="2.160.20.10">
    <property type="entry name" value="Single-stranded right-handed beta-helix, Pectin lyase-like"/>
    <property type="match status" value="1"/>
</dbReference>
<keyword evidence="3 4" id="KW-0326">Glycosidase</keyword>
<keyword evidence="7" id="KW-1185">Reference proteome</keyword>
<comment type="similarity">
    <text evidence="1 4">Belongs to the glycosyl hydrolase 28 family.</text>
</comment>
<feature type="domain" description="Cadherin" evidence="5">
    <location>
        <begin position="753"/>
        <end position="851"/>
    </location>
</feature>
<dbReference type="InterPro" id="IPR013320">
    <property type="entry name" value="ConA-like_dom_sf"/>
</dbReference>
<keyword evidence="2 4" id="KW-0378">Hydrolase</keyword>
<dbReference type="CDD" id="cd11304">
    <property type="entry name" value="Cadherin_repeat"/>
    <property type="match status" value="1"/>
</dbReference>
<dbReference type="InterPro" id="IPR000743">
    <property type="entry name" value="Glyco_hydro_28"/>
</dbReference>
<evidence type="ECO:0000313" key="6">
    <source>
        <dbReference type="EMBL" id="KOR89486.1"/>
    </source>
</evidence>
<dbReference type="SUPFAM" id="SSF51126">
    <property type="entry name" value="Pectin lyase-like"/>
    <property type="match status" value="1"/>
</dbReference>
<sequence length="1024" mass="110944">MLTMTRKAVSLLVVLAIIITGFLPRAANATEMESHSVYSADMIDAIDPASLTQAASSPATIQNYPMPSIYTASSLFSLKADNEAVPVISYLADYDYAQFSFSGTVKIEVTVNEPITSYSISPQAKNIAGTVNGNKLTFTLSSSTYVIVKINDWKKKIVIAADPLETDIPPSTGAGIYNVTESPYNVDNTGTWMASDGIQQAIDDANQAGGGVVFVPAGVYKSGNLTLKSNVTFYLAGGAVIVGTGKGEDYTNDFRKDSRNADGTYFIRTATDSSNITIRGRGTIDGKGIAMRERKMPAPNKNEGFLNNLLVPIATTNFNFDGLILRDGGFWSFMVVRSDNVTIKNLKGFQDLYKIENDVIDINESQDVLVQHAIGISDDDTFSTKTWLQTGMSKGWPGELEHLENVVFDDVLAWTRCAAFKIGMGVAQPQIGVTIRNSYVYQSARALLIDHGYQLNTLPEEGYAQNITFENIDIERVGINQFGNYWFGVSTSTSGDVSNVTFKNINVRETGSQKSRLSGNATKGGMVNGVTFTDVYVEGKLATNLNDLNATANSNVNGIVFANSKPPLFSDNFEDGNTAGWTPVSGGWTVPTDGTNKVLSSGNQTTTSLITANAGGSWKDYAYEARVRMPITNANAGILFRVQDAANFYMYRINSAAKQLELFKSVNGQLTSVANTPFTAREKQWYKVKAVVQGNTISCYVDGELLMEWTNPATELTAGGIGFRTTSAGVHFDDAIVSSINKAPEDIVLSHSSVVENTTAGGMVGTFSTIDPDEGETFAYMLTAGAGDADNKSFTISDNALFLAVTPDYEVQDSYSIRVKSIDSGGMYYEKMFTIQVTDVNEPPVNPVPTFIQFSDDFEDGDTTGWTPASGSWSVAADDTNALIQHSSAAALITAGDAWTDYTYEAKVKMPISNANAGILFRVQDAENFYMYRINSAAKKLELYKSVDNNMTLVSSTPFTAMEKQWYTIKAAIQGNTMKCYVDGELKVEWTNPVTELTEGKIGFRTTSAGVAFDEALVLVPDPN</sequence>
<dbReference type="Gene3D" id="2.60.120.560">
    <property type="entry name" value="Exo-inulinase, domain 1"/>
    <property type="match status" value="2"/>
</dbReference>
<dbReference type="GO" id="GO:0005509">
    <property type="term" value="F:calcium ion binding"/>
    <property type="evidence" value="ECO:0007669"/>
    <property type="project" value="InterPro"/>
</dbReference>
<evidence type="ECO:0000256" key="2">
    <source>
        <dbReference type="ARBA" id="ARBA00022801"/>
    </source>
</evidence>
<dbReference type="SUPFAM" id="SSF49313">
    <property type="entry name" value="Cadherin-like"/>
    <property type="match status" value="1"/>
</dbReference>
<dbReference type="SMART" id="SM00112">
    <property type="entry name" value="CA"/>
    <property type="match status" value="1"/>
</dbReference>
<dbReference type="InterPro" id="IPR051801">
    <property type="entry name" value="GH28_Enzymes"/>
</dbReference>
<dbReference type="PATRIC" id="fig|1705565.3.peg.4043"/>
<evidence type="ECO:0000259" key="5">
    <source>
        <dbReference type="PROSITE" id="PS50268"/>
    </source>
</evidence>
<dbReference type="Pfam" id="PF00295">
    <property type="entry name" value="Glyco_hydro_28"/>
    <property type="match status" value="1"/>
</dbReference>
<dbReference type="InterPro" id="IPR012334">
    <property type="entry name" value="Pectin_lyas_fold"/>
</dbReference>
<dbReference type="EMBL" id="LIUT01000001">
    <property type="protein sequence ID" value="KOR89486.1"/>
    <property type="molecule type" value="Genomic_DNA"/>
</dbReference>
<evidence type="ECO:0000313" key="7">
    <source>
        <dbReference type="Proteomes" id="UP000036932"/>
    </source>
</evidence>